<evidence type="ECO:0000313" key="7">
    <source>
        <dbReference type="EMBL" id="RFU82093.1"/>
    </source>
</evidence>
<gene>
    <name evidence="7" type="ORF">TARUN_95</name>
</gene>
<dbReference type="OrthoDB" id="1658at2759"/>
<reference evidence="7 8" key="1">
    <citation type="journal article" date="2018" name="PLoS Pathog.">
        <title>Evolution of structural diversity of trichothecenes, a family of toxins produced by plant pathogenic and entomopathogenic fungi.</title>
        <authorList>
            <person name="Proctor R.H."/>
            <person name="McCormick S.P."/>
            <person name="Kim H.S."/>
            <person name="Cardoza R.E."/>
            <person name="Stanley A.M."/>
            <person name="Lindo L."/>
            <person name="Kelly A."/>
            <person name="Brown D.W."/>
            <person name="Lee T."/>
            <person name="Vaughan M.M."/>
            <person name="Alexander N.J."/>
            <person name="Busman M."/>
            <person name="Gutierrez S."/>
        </authorList>
    </citation>
    <scope>NUCLEOTIDE SEQUENCE [LARGE SCALE GENOMIC DNA]</scope>
    <source>
        <strain evidence="7 8">IBT 40837</strain>
    </source>
</reference>
<comment type="catalytic activity">
    <reaction evidence="5 6">
        <text>geranylgeranyl diphosphate + L-cysteinyl-[protein] = S-geranylgeranyl-L-cysteinyl-[protein] + diphosphate</text>
        <dbReference type="Rhea" id="RHEA:21240"/>
        <dbReference type="Rhea" id="RHEA-COMP:10131"/>
        <dbReference type="Rhea" id="RHEA-COMP:11537"/>
        <dbReference type="ChEBI" id="CHEBI:29950"/>
        <dbReference type="ChEBI" id="CHEBI:33019"/>
        <dbReference type="ChEBI" id="CHEBI:57533"/>
        <dbReference type="ChEBI" id="CHEBI:86021"/>
        <dbReference type="EC" id="2.5.1.60"/>
    </reaction>
</comment>
<dbReference type="EC" id="2.5.1.60" evidence="6"/>
<keyword evidence="4" id="KW-0677">Repeat</keyword>
<protein>
    <recommendedName>
        <fullName evidence="6">Geranylgeranyl transferase type-2 subunit alpha</fullName>
        <ecNumber evidence="6">2.5.1.60</ecNumber>
    </recommendedName>
    <alternativeName>
        <fullName evidence="6">Geranylgeranyl transferase type II subunit alpha</fullName>
    </alternativeName>
</protein>
<keyword evidence="3 6" id="KW-0808">Transferase</keyword>
<comment type="similarity">
    <text evidence="1 6">Belongs to the protein prenyltransferase subunit alpha family.</text>
</comment>
<evidence type="ECO:0000313" key="8">
    <source>
        <dbReference type="Proteomes" id="UP000266272"/>
    </source>
</evidence>
<accession>A0A395P1F8</accession>
<evidence type="ECO:0000256" key="3">
    <source>
        <dbReference type="ARBA" id="ARBA00022679"/>
    </source>
</evidence>
<dbReference type="STRING" id="490622.A0A395P1F8"/>
<dbReference type="PANTHER" id="PTHR11129:SF2">
    <property type="entry name" value="GERANYLGERANYL TRANSFERASE TYPE-2 SUBUNIT ALPHA"/>
    <property type="match status" value="1"/>
</dbReference>
<dbReference type="GO" id="GO:0005968">
    <property type="term" value="C:Rab-protein geranylgeranyltransferase complex"/>
    <property type="evidence" value="ECO:0007669"/>
    <property type="project" value="TreeGrafter"/>
</dbReference>
<evidence type="ECO:0000256" key="2">
    <source>
        <dbReference type="ARBA" id="ARBA00022602"/>
    </source>
</evidence>
<evidence type="ECO:0000256" key="1">
    <source>
        <dbReference type="ARBA" id="ARBA00006734"/>
    </source>
</evidence>
<dbReference type="EMBL" id="PXOA01000008">
    <property type="protein sequence ID" value="RFU82093.1"/>
    <property type="molecule type" value="Genomic_DNA"/>
</dbReference>
<dbReference type="Pfam" id="PF01239">
    <property type="entry name" value="PPTA"/>
    <property type="match status" value="5"/>
</dbReference>
<dbReference type="Gene3D" id="1.25.40.120">
    <property type="entry name" value="Protein prenylyltransferase"/>
    <property type="match status" value="1"/>
</dbReference>
<sequence length="365" mass="42653">MASHGVTRTVRVRTEEQRLQDLEKIKKYRDLENQIRTLVASGTYSLDVFELTTKLLRQNPEYYTIWNVRRRCLISCLLSKATDQQASDGQEQALDTKNQESDGDVLQSEIAFTMPLLLEFPKCYWIWNFRQWLLSQAIQRLPLPVARKIWETELSLVSKMLNKDQRNYHAWGYRRLVVAQLESPELDGKSMAEDEFAYTTKMIRLSLSNFSAWHNRSQLIPKVLQQRGADDEARAAFLVEELNLVRDGLNVGPEDQSLWYYHQFLVSQIVGDGIGQSITPALTVDEKVAYLRHEIDEIKDLLEDYDDIKWIYEALSEYTVALERLEQRTESKSNEASDLQIWLTKLRALDPMRTGRWNDVEQQAR</sequence>
<evidence type="ECO:0000256" key="6">
    <source>
        <dbReference type="RuleBase" id="RU367120"/>
    </source>
</evidence>
<comment type="caution">
    <text evidence="7">The sequence shown here is derived from an EMBL/GenBank/DDBJ whole genome shotgun (WGS) entry which is preliminary data.</text>
</comment>
<dbReference type="PROSITE" id="PS51147">
    <property type="entry name" value="PFTA"/>
    <property type="match status" value="5"/>
</dbReference>
<dbReference type="AlphaFoldDB" id="A0A395P1F8"/>
<evidence type="ECO:0000256" key="4">
    <source>
        <dbReference type="ARBA" id="ARBA00022737"/>
    </source>
</evidence>
<proteinExistence type="inferred from homology"/>
<keyword evidence="8" id="KW-1185">Reference proteome</keyword>
<dbReference type="PANTHER" id="PTHR11129">
    <property type="entry name" value="PROTEIN FARNESYLTRANSFERASE ALPHA SUBUNIT/RAB GERANYLGERANYL TRANSFERASE ALPHA SUBUNIT"/>
    <property type="match status" value="1"/>
</dbReference>
<comment type="function">
    <text evidence="6">Catalyzes the transfer of a geranyl-geranyl moiety from geranyl-geranyl pyrophosphate to cysteines occuring in specific C-terminal amino acid sequences.</text>
</comment>
<name>A0A395P1F8_TRIAR</name>
<evidence type="ECO:0000256" key="5">
    <source>
        <dbReference type="ARBA" id="ARBA00047658"/>
    </source>
</evidence>
<keyword evidence="2 6" id="KW-0637">Prenyltransferase</keyword>
<organism evidence="7 8">
    <name type="scientific">Trichoderma arundinaceum</name>
    <dbReference type="NCBI Taxonomy" id="490622"/>
    <lineage>
        <taxon>Eukaryota</taxon>
        <taxon>Fungi</taxon>
        <taxon>Dikarya</taxon>
        <taxon>Ascomycota</taxon>
        <taxon>Pezizomycotina</taxon>
        <taxon>Sordariomycetes</taxon>
        <taxon>Hypocreomycetidae</taxon>
        <taxon>Hypocreales</taxon>
        <taxon>Hypocreaceae</taxon>
        <taxon>Trichoderma</taxon>
    </lineage>
</organism>
<dbReference type="GO" id="GO:0097354">
    <property type="term" value="P:prenylation"/>
    <property type="evidence" value="ECO:0007669"/>
    <property type="project" value="UniProtKB-UniRule"/>
</dbReference>
<dbReference type="InterPro" id="IPR002088">
    <property type="entry name" value="Prenyl_trans_a"/>
</dbReference>
<dbReference type="SUPFAM" id="SSF48439">
    <property type="entry name" value="Protein prenylyltransferase"/>
    <property type="match status" value="1"/>
</dbReference>
<dbReference type="GO" id="GO:0004663">
    <property type="term" value="F:Rab geranylgeranyltransferase activity"/>
    <property type="evidence" value="ECO:0007669"/>
    <property type="project" value="UniProtKB-UniRule"/>
</dbReference>
<dbReference type="Proteomes" id="UP000266272">
    <property type="component" value="Unassembled WGS sequence"/>
</dbReference>